<dbReference type="PANTHER" id="PTHR43875">
    <property type="entry name" value="MALTODEXTRIN IMPORT ATP-BINDING PROTEIN MSMX"/>
    <property type="match status" value="1"/>
</dbReference>
<name>A0A6J5BZC2_9BURK</name>
<protein>
    <submittedName>
        <fullName evidence="9">Trehalose import ATP-binding protein SugC</fullName>
        <ecNumber evidence="9">3.6.3.-</ecNumber>
    </submittedName>
</protein>
<dbReference type="InterPro" id="IPR012340">
    <property type="entry name" value="NA-bd_OB-fold"/>
</dbReference>
<evidence type="ECO:0000256" key="4">
    <source>
        <dbReference type="ARBA" id="ARBA00022741"/>
    </source>
</evidence>
<evidence type="ECO:0000259" key="8">
    <source>
        <dbReference type="PROSITE" id="PS50893"/>
    </source>
</evidence>
<dbReference type="InterPro" id="IPR017871">
    <property type="entry name" value="ABC_transporter-like_CS"/>
</dbReference>
<dbReference type="SMART" id="SM00382">
    <property type="entry name" value="AAA"/>
    <property type="match status" value="1"/>
</dbReference>
<keyword evidence="6" id="KW-1278">Translocase</keyword>
<accession>A0A6J5BZC2</accession>
<keyword evidence="3" id="KW-0997">Cell inner membrane</keyword>
<dbReference type="RefSeq" id="WP_035481066.1">
    <property type="nucleotide sequence ID" value="NZ_CADFGL010000028.1"/>
</dbReference>
<keyword evidence="4" id="KW-0547">Nucleotide-binding</keyword>
<proteinExistence type="predicted"/>
<dbReference type="Gene3D" id="2.40.50.140">
    <property type="entry name" value="Nucleic acid-binding proteins"/>
    <property type="match status" value="1"/>
</dbReference>
<keyword evidence="9" id="KW-0378">Hydrolase</keyword>
<dbReference type="PANTHER" id="PTHR43875:SF15">
    <property type="entry name" value="TREHALOSE IMPORT ATP-BINDING PROTEIN SUGC"/>
    <property type="match status" value="1"/>
</dbReference>
<dbReference type="PROSITE" id="PS00211">
    <property type="entry name" value="ABC_TRANSPORTER_1"/>
    <property type="match status" value="1"/>
</dbReference>
<dbReference type="EMBL" id="CADIKB010000030">
    <property type="protein sequence ID" value="CAB3722469.1"/>
    <property type="molecule type" value="Genomic_DNA"/>
</dbReference>
<evidence type="ECO:0000256" key="5">
    <source>
        <dbReference type="ARBA" id="ARBA00022840"/>
    </source>
</evidence>
<keyword evidence="7" id="KW-0472">Membrane</keyword>
<organism evidence="9 10">
    <name type="scientific">Paraburkholderia phenoliruptrix</name>
    <dbReference type="NCBI Taxonomy" id="252970"/>
    <lineage>
        <taxon>Bacteria</taxon>
        <taxon>Pseudomonadati</taxon>
        <taxon>Pseudomonadota</taxon>
        <taxon>Betaproteobacteria</taxon>
        <taxon>Burkholderiales</taxon>
        <taxon>Burkholderiaceae</taxon>
        <taxon>Paraburkholderia</taxon>
    </lineage>
</organism>
<evidence type="ECO:0000313" key="10">
    <source>
        <dbReference type="Proteomes" id="UP000494249"/>
    </source>
</evidence>
<dbReference type="GO" id="GO:0140359">
    <property type="term" value="F:ABC-type transporter activity"/>
    <property type="evidence" value="ECO:0007669"/>
    <property type="project" value="InterPro"/>
</dbReference>
<dbReference type="CDD" id="cd03301">
    <property type="entry name" value="ABC_MalK_N"/>
    <property type="match status" value="1"/>
</dbReference>
<dbReference type="InterPro" id="IPR015855">
    <property type="entry name" value="ABC_transpr_MalK-like"/>
</dbReference>
<dbReference type="GO" id="GO:0016887">
    <property type="term" value="F:ATP hydrolysis activity"/>
    <property type="evidence" value="ECO:0007669"/>
    <property type="project" value="InterPro"/>
</dbReference>
<dbReference type="InterPro" id="IPR003439">
    <property type="entry name" value="ABC_transporter-like_ATP-bd"/>
</dbReference>
<evidence type="ECO:0000256" key="3">
    <source>
        <dbReference type="ARBA" id="ARBA00022519"/>
    </source>
</evidence>
<evidence type="ECO:0000256" key="6">
    <source>
        <dbReference type="ARBA" id="ARBA00022967"/>
    </source>
</evidence>
<dbReference type="Proteomes" id="UP000494249">
    <property type="component" value="Unassembled WGS sequence"/>
</dbReference>
<dbReference type="EC" id="3.6.3.-" evidence="9"/>
<dbReference type="AlphaFoldDB" id="A0A6J5BZC2"/>
<sequence length="375" mass="40056">MSTIVLSNLHKRFGDFTAVRDTNLTVGNGRFVVLLGPSGCGKTTTLRMIAGLELPTSGQILIDGEDVTGLRARQRDIAFVFQMFALYPHMTVRNNIAFPLKNEGITRREIAARVDAAAHMLRIEGLLDRKTGGLSGGDRQRVALGRAIVRHPKAFLMDEPLGTLDADFRELMCLELRKLHNALNATTVYVTHDQREAMAMADDIVVMNRGEVLQSASPHEVYHFPASVFVGGFIGSPPMNFLAVDSGVEAGAESVALGGVTVAVPRTGAGTAKALLGVRPEHVVIDERSALRGRVIADEYLGSHQILVVETALGGMRVRVGKDEGRAAGSQVGLSFREARTLLYDAANGKLLPGAARQMAFNGNGSGNGNGGAYV</sequence>
<dbReference type="InterPro" id="IPR008995">
    <property type="entry name" value="Mo/tungstate-bd_C_term_dom"/>
</dbReference>
<dbReference type="Gene3D" id="2.40.50.100">
    <property type="match status" value="1"/>
</dbReference>
<keyword evidence="1" id="KW-0813">Transport</keyword>
<feature type="domain" description="ABC transporter" evidence="8">
    <location>
        <begin position="4"/>
        <end position="234"/>
    </location>
</feature>
<dbReference type="Gene3D" id="3.40.50.300">
    <property type="entry name" value="P-loop containing nucleotide triphosphate hydrolases"/>
    <property type="match status" value="1"/>
</dbReference>
<evidence type="ECO:0000256" key="7">
    <source>
        <dbReference type="ARBA" id="ARBA00023136"/>
    </source>
</evidence>
<dbReference type="PROSITE" id="PS50893">
    <property type="entry name" value="ABC_TRANSPORTER_2"/>
    <property type="match status" value="1"/>
</dbReference>
<dbReference type="InterPro" id="IPR027417">
    <property type="entry name" value="P-loop_NTPase"/>
</dbReference>
<keyword evidence="5 9" id="KW-0067">ATP-binding</keyword>
<evidence type="ECO:0000256" key="2">
    <source>
        <dbReference type="ARBA" id="ARBA00022475"/>
    </source>
</evidence>
<reference evidence="9 10" key="1">
    <citation type="submission" date="2020-04" db="EMBL/GenBank/DDBJ databases">
        <authorList>
            <person name="De Canck E."/>
        </authorList>
    </citation>
    <scope>NUCLEOTIDE SEQUENCE [LARGE SCALE GENOMIC DNA]</scope>
    <source>
        <strain evidence="9 10">LMG 22037</strain>
    </source>
</reference>
<dbReference type="GO" id="GO:0008643">
    <property type="term" value="P:carbohydrate transport"/>
    <property type="evidence" value="ECO:0007669"/>
    <property type="project" value="InterPro"/>
</dbReference>
<keyword evidence="2" id="KW-1003">Cell membrane</keyword>
<dbReference type="Pfam" id="PF08402">
    <property type="entry name" value="TOBE_2"/>
    <property type="match status" value="1"/>
</dbReference>
<evidence type="ECO:0000256" key="1">
    <source>
        <dbReference type="ARBA" id="ARBA00022448"/>
    </source>
</evidence>
<dbReference type="FunFam" id="3.40.50.300:FF:000042">
    <property type="entry name" value="Maltose/maltodextrin ABC transporter, ATP-binding protein"/>
    <property type="match status" value="1"/>
</dbReference>
<dbReference type="SUPFAM" id="SSF52540">
    <property type="entry name" value="P-loop containing nucleoside triphosphate hydrolases"/>
    <property type="match status" value="1"/>
</dbReference>
<dbReference type="GO" id="GO:0055052">
    <property type="term" value="C:ATP-binding cassette (ABC) transporter complex, substrate-binding subunit-containing"/>
    <property type="evidence" value="ECO:0007669"/>
    <property type="project" value="TreeGrafter"/>
</dbReference>
<dbReference type="InterPro" id="IPR047641">
    <property type="entry name" value="ABC_transpr_MalK/UgpC-like"/>
</dbReference>
<dbReference type="InterPro" id="IPR003593">
    <property type="entry name" value="AAA+_ATPase"/>
</dbReference>
<dbReference type="SUPFAM" id="SSF50331">
    <property type="entry name" value="MOP-like"/>
    <property type="match status" value="1"/>
</dbReference>
<gene>
    <name evidence="9" type="primary">sugC</name>
    <name evidence="9" type="ORF">LMG22037_04890</name>
</gene>
<dbReference type="GO" id="GO:0005524">
    <property type="term" value="F:ATP binding"/>
    <property type="evidence" value="ECO:0007669"/>
    <property type="project" value="UniProtKB-KW"/>
</dbReference>
<dbReference type="Pfam" id="PF00005">
    <property type="entry name" value="ABC_tran"/>
    <property type="match status" value="1"/>
</dbReference>
<dbReference type="InterPro" id="IPR013611">
    <property type="entry name" value="Transp-assoc_OB_typ2"/>
</dbReference>
<evidence type="ECO:0000313" key="9">
    <source>
        <dbReference type="EMBL" id="CAB3722469.1"/>
    </source>
</evidence>